<comment type="caution">
    <text evidence="5">The sequence shown here is derived from an EMBL/GenBank/DDBJ whole genome shotgun (WGS) entry which is preliminary data.</text>
</comment>
<evidence type="ECO:0000256" key="3">
    <source>
        <dbReference type="HAMAP-Rule" id="MF_01660"/>
    </source>
</evidence>
<accession>A0A6L7HZT5</accession>
<evidence type="ECO:0000259" key="4">
    <source>
        <dbReference type="Pfam" id="PF00561"/>
    </source>
</evidence>
<comment type="pathway">
    <text evidence="3">Quinol/quinone metabolism; 1,4-dihydroxy-2-naphthoate biosynthesis; 1,4-dihydroxy-2-naphthoate from chorismate: step 3/7.</text>
</comment>
<dbReference type="UniPathway" id="UPA01057">
    <property type="reaction ID" value="UER00900"/>
</dbReference>
<sequence>MLAYRCDGDSQQPVLVLLHGLLGDKDDWQAILPRLSRHFFCIALDLPGHGDSPALDGDPHSSGFRRVVTQILSTLDKLKISHFHLLGYSLGGRIALHLAKHLIQQAPERLLSLHLESCHPGLRDDEERALRLKQDSTWQQKLLSLPITDFLALWYQQGVFASLDDQQRQKLIQARAHNRPEALSSIYLPTSLGQQTDLALLPSELAIPWHYYVGLQDDKFLALASTWEAKQGISVTKVPGAGHNVHLAQPEAFCDALIAHLRTQA</sequence>
<keyword evidence="1 3" id="KW-0474">Menaquinone biosynthesis</keyword>
<dbReference type="InterPro" id="IPR022485">
    <property type="entry name" value="SHCHC_synthase_MenH"/>
</dbReference>
<organism evidence="5 6">
    <name type="scientific">Shewanella insulae</name>
    <dbReference type="NCBI Taxonomy" id="2681496"/>
    <lineage>
        <taxon>Bacteria</taxon>
        <taxon>Pseudomonadati</taxon>
        <taxon>Pseudomonadota</taxon>
        <taxon>Gammaproteobacteria</taxon>
        <taxon>Alteromonadales</taxon>
        <taxon>Shewanellaceae</taxon>
        <taxon>Shewanella</taxon>
    </lineage>
</organism>
<dbReference type="EC" id="4.2.99.20" evidence="3"/>
<dbReference type="PANTHER" id="PTHR42916:SF1">
    <property type="entry name" value="PROTEIN PHYLLO, CHLOROPLASTIC"/>
    <property type="match status" value="1"/>
</dbReference>
<comment type="pathway">
    <text evidence="3">Quinol/quinone metabolism; menaquinone biosynthesis.</text>
</comment>
<dbReference type="GO" id="GO:0009234">
    <property type="term" value="P:menaquinone biosynthetic process"/>
    <property type="evidence" value="ECO:0007669"/>
    <property type="project" value="UniProtKB-UniRule"/>
</dbReference>
<comment type="subunit">
    <text evidence="3">Monomer.</text>
</comment>
<dbReference type="SUPFAM" id="SSF53474">
    <property type="entry name" value="alpha/beta-Hydrolases"/>
    <property type="match status" value="1"/>
</dbReference>
<name>A0A6L7HZT5_9GAMM</name>
<dbReference type="Pfam" id="PF00561">
    <property type="entry name" value="Abhydrolase_1"/>
    <property type="match status" value="1"/>
</dbReference>
<keyword evidence="6" id="KW-1185">Reference proteome</keyword>
<dbReference type="NCBIfam" id="TIGR03695">
    <property type="entry name" value="menH_SHCHC"/>
    <property type="match status" value="1"/>
</dbReference>
<feature type="domain" description="AB hydrolase-1" evidence="4">
    <location>
        <begin position="13"/>
        <end position="181"/>
    </location>
</feature>
<dbReference type="GO" id="GO:0070205">
    <property type="term" value="F:2-succinyl-6-hydroxy-2,4-cyclohexadiene-1-carboxylate synthase activity"/>
    <property type="evidence" value="ECO:0007669"/>
    <property type="project" value="UniProtKB-UniRule"/>
</dbReference>
<dbReference type="AlphaFoldDB" id="A0A6L7HZT5"/>
<dbReference type="UniPathway" id="UPA00079"/>
<gene>
    <name evidence="3 5" type="primary">menH</name>
    <name evidence="5" type="ORF">GNT65_12740</name>
</gene>
<dbReference type="RefSeq" id="WP_160796762.1">
    <property type="nucleotide sequence ID" value="NZ_WRPA01000011.1"/>
</dbReference>
<dbReference type="PANTHER" id="PTHR42916">
    <property type="entry name" value="2-SUCCINYL-5-ENOLPYRUVYL-6-HYDROXY-3-CYCLOHEXENE-1-CARBOXYLATE SYNTHASE"/>
    <property type="match status" value="1"/>
</dbReference>
<dbReference type="Gene3D" id="3.40.50.1820">
    <property type="entry name" value="alpha/beta hydrolase"/>
    <property type="match status" value="1"/>
</dbReference>
<reference evidence="5 6" key="1">
    <citation type="submission" date="2019-12" db="EMBL/GenBank/DDBJ databases">
        <title>Shewanella insulae sp. nov., isolated from a tidal flat.</title>
        <authorList>
            <person name="Yoon J.-H."/>
        </authorList>
    </citation>
    <scope>NUCLEOTIDE SEQUENCE [LARGE SCALE GENOMIC DNA]</scope>
    <source>
        <strain evidence="5 6">JBTF-M18</strain>
    </source>
</reference>
<evidence type="ECO:0000313" key="5">
    <source>
        <dbReference type="EMBL" id="MXR69530.1"/>
    </source>
</evidence>
<dbReference type="Proteomes" id="UP000474778">
    <property type="component" value="Unassembled WGS sequence"/>
</dbReference>
<evidence type="ECO:0000313" key="6">
    <source>
        <dbReference type="Proteomes" id="UP000474778"/>
    </source>
</evidence>
<protein>
    <recommendedName>
        <fullName evidence="3">Putative 2-succinyl-6-hydroxy-2,4-cyclohexadiene-1-carboxylate synthase</fullName>
        <shortName evidence="3">SHCHC synthase</shortName>
        <ecNumber evidence="3">4.2.99.20</ecNumber>
    </recommendedName>
</protein>
<dbReference type="InterPro" id="IPR029058">
    <property type="entry name" value="AB_hydrolase_fold"/>
</dbReference>
<proteinExistence type="inferred from homology"/>
<evidence type="ECO:0000256" key="2">
    <source>
        <dbReference type="ARBA" id="ARBA00023239"/>
    </source>
</evidence>
<dbReference type="EMBL" id="WRPA01000011">
    <property type="protein sequence ID" value="MXR69530.1"/>
    <property type="molecule type" value="Genomic_DNA"/>
</dbReference>
<comment type="similarity">
    <text evidence="3">Belongs to the AB hydrolase superfamily. MenH family.</text>
</comment>
<comment type="catalytic activity">
    <reaction evidence="3">
        <text>5-enolpyruvoyl-6-hydroxy-2-succinyl-cyclohex-3-ene-1-carboxylate = (1R,6R)-6-hydroxy-2-succinyl-cyclohexa-2,4-diene-1-carboxylate + pyruvate</text>
        <dbReference type="Rhea" id="RHEA:25597"/>
        <dbReference type="ChEBI" id="CHEBI:15361"/>
        <dbReference type="ChEBI" id="CHEBI:58689"/>
        <dbReference type="ChEBI" id="CHEBI:58818"/>
        <dbReference type="EC" id="4.2.99.20"/>
    </reaction>
</comment>
<dbReference type="HAMAP" id="MF_01660">
    <property type="entry name" value="MenH"/>
    <property type="match status" value="1"/>
</dbReference>
<dbReference type="InterPro" id="IPR000073">
    <property type="entry name" value="AB_hydrolase_1"/>
</dbReference>
<evidence type="ECO:0000256" key="1">
    <source>
        <dbReference type="ARBA" id="ARBA00022428"/>
    </source>
</evidence>
<comment type="function">
    <text evidence="3">Catalyzes a proton abstraction reaction that results in 2,5-elimination of pyruvate from 2-succinyl-5-enolpyruvyl-6-hydroxy-3-cyclohexene-1-carboxylate (SEPHCHC) and the formation of 2-succinyl-6-hydroxy-2,4-cyclohexadiene-1-carboxylate (SHCHC).</text>
</comment>
<keyword evidence="2 3" id="KW-0456">Lyase</keyword>